<feature type="signal peptide" evidence="1">
    <location>
        <begin position="1"/>
        <end position="20"/>
    </location>
</feature>
<evidence type="ECO:0000313" key="3">
    <source>
        <dbReference type="EMBL" id="MBQ0604171.1"/>
    </source>
</evidence>
<feature type="chain" id="PRO_5044705896" evidence="1">
    <location>
        <begin position="21"/>
        <end position="372"/>
    </location>
</feature>
<name>A0AAD3UKC2_KLEOX</name>
<proteinExistence type="predicted"/>
<evidence type="ECO:0000313" key="2">
    <source>
        <dbReference type="EMBL" id="HAU4357355.1"/>
    </source>
</evidence>
<organism evidence="2 5">
    <name type="scientific">Klebsiella oxytoca</name>
    <dbReference type="NCBI Taxonomy" id="571"/>
    <lineage>
        <taxon>Bacteria</taxon>
        <taxon>Pseudomonadati</taxon>
        <taxon>Pseudomonadota</taxon>
        <taxon>Gammaproteobacteria</taxon>
        <taxon>Enterobacterales</taxon>
        <taxon>Enterobacteriaceae</taxon>
        <taxon>Klebsiella/Raoultella group</taxon>
        <taxon>Klebsiella</taxon>
    </lineage>
</organism>
<evidence type="ECO:0000256" key="1">
    <source>
        <dbReference type="SAM" id="SignalP"/>
    </source>
</evidence>
<reference evidence="3 4" key="3">
    <citation type="submission" date="2021-03" db="EMBL/GenBank/DDBJ databases">
        <authorList>
            <person name="Stanton E."/>
        </authorList>
    </citation>
    <scope>NUCLEOTIDE SEQUENCE [LARGE SCALE GENOMIC DNA]</scope>
    <source>
        <strain evidence="3 4">2020EL-00037</strain>
    </source>
</reference>
<dbReference type="AlphaFoldDB" id="A0AAD3UKC2"/>
<dbReference type="Proteomes" id="UP000673434">
    <property type="component" value="Unassembled WGS sequence"/>
</dbReference>
<dbReference type="EMBL" id="JAGKON010000054">
    <property type="protein sequence ID" value="MBQ0604171.1"/>
    <property type="molecule type" value="Genomic_DNA"/>
</dbReference>
<dbReference type="EMBL" id="DACXIC010000014">
    <property type="protein sequence ID" value="HAU4357355.1"/>
    <property type="molecule type" value="Genomic_DNA"/>
</dbReference>
<sequence>MKLAPFLTLCVWAISGAAAAFMPSGPTPTVSTMQEYEIPSGAPADIYLWNQDYAGTYGYYDGGGTYTCQFADVQQTCSHQKSSSTITMIVKEKRSGMTHPIKLQAYMEQLYYNQKDPYKSETCGNTLPLNSGIYTSCDSGHDSYSTNARMITVWLTQSEMNNLPVGGVWEGKLKLKYAAYGTNLNYLANITLKGKAIGKQDIFFPEFNGANPLVQLDLHPVGSVTGNNLVEDITTLDMCLYDGFNSNSDSMTLSFRDEGKGAPARQNGEFSIYNTSNASTSESERIDYRVEMFNPHTHSWMTMKNSEAVKISAGVNGQDQIRPVRLPSITYPVLCAPTPLRLIVKKFKVAQKSAGYYKGKLTIEFSPSLNSI</sequence>
<keyword evidence="1" id="KW-0732">Signal</keyword>
<evidence type="ECO:0000313" key="4">
    <source>
        <dbReference type="Proteomes" id="UP000673434"/>
    </source>
</evidence>
<dbReference type="Gene3D" id="2.60.40.2040">
    <property type="entry name" value="CFA/I fimbrial subunit E, pilin domain"/>
    <property type="match status" value="1"/>
</dbReference>
<comment type="caution">
    <text evidence="2">The sequence shown here is derived from an EMBL/GenBank/DDBJ whole genome shotgun (WGS) entry which is preliminary data.</text>
</comment>
<dbReference type="RefSeq" id="WP_004115127.1">
    <property type="nucleotide sequence ID" value="NZ_CABGTQ010000008.1"/>
</dbReference>
<accession>A0AAD3UKC2</accession>
<gene>
    <name evidence="2" type="ORF">F6W21_13570</name>
    <name evidence="3" type="ORF">J7S78_30740</name>
</gene>
<evidence type="ECO:0000313" key="5">
    <source>
        <dbReference type="Proteomes" id="UP000868497"/>
    </source>
</evidence>
<reference evidence="2" key="1">
    <citation type="journal article" date="2018" name="Genome Biol.">
        <title>SKESA: strategic k-mer extension for scrupulous assemblies.</title>
        <authorList>
            <person name="Souvorov A."/>
            <person name="Agarwala R."/>
            <person name="Lipman D.J."/>
        </authorList>
    </citation>
    <scope>NUCLEOTIDE SEQUENCE</scope>
    <source>
        <strain evidence="2">AUSMDU00005748</strain>
    </source>
</reference>
<reference evidence="2" key="2">
    <citation type="submission" date="2019-09" db="EMBL/GenBank/DDBJ databases">
        <authorList>
            <consortium name="NCBI Pathogen Detection Project"/>
        </authorList>
    </citation>
    <scope>NUCLEOTIDE SEQUENCE</scope>
    <source>
        <strain evidence="2">AUSMDU00005748</strain>
    </source>
</reference>
<dbReference type="Proteomes" id="UP000868497">
    <property type="component" value="Unassembled WGS sequence"/>
</dbReference>
<dbReference type="InterPro" id="IPR010888">
    <property type="entry name" value="CblD"/>
</dbReference>
<dbReference type="InterPro" id="IPR043037">
    <property type="entry name" value="CfaE_adhesin"/>
</dbReference>
<dbReference type="Gene3D" id="2.60.40.2520">
    <property type="entry name" value="CFA/I fimbrial subunit E, adhesin domain"/>
    <property type="match status" value="1"/>
</dbReference>
<dbReference type="Pfam" id="PF07434">
    <property type="entry name" value="CblD"/>
    <property type="match status" value="1"/>
</dbReference>
<keyword evidence="4" id="KW-1185">Reference proteome</keyword>
<protein>
    <submittedName>
        <fullName evidence="2">Pilin protein</fullName>
    </submittedName>
</protein>